<comment type="caution">
    <text evidence="1">The sequence shown here is derived from an EMBL/GenBank/DDBJ whole genome shotgun (WGS) entry which is preliminary data.</text>
</comment>
<dbReference type="Proteomes" id="UP001165064">
    <property type="component" value="Unassembled WGS sequence"/>
</dbReference>
<dbReference type="EMBL" id="BSXS01009592">
    <property type="protein sequence ID" value="GME95953.1"/>
    <property type="molecule type" value="Genomic_DNA"/>
</dbReference>
<keyword evidence="2" id="KW-1185">Reference proteome</keyword>
<organism evidence="1 2">
    <name type="scientific">Ambrosiozyma monospora</name>
    <name type="common">Yeast</name>
    <name type="synonym">Endomycopsis monosporus</name>
    <dbReference type="NCBI Taxonomy" id="43982"/>
    <lineage>
        <taxon>Eukaryota</taxon>
        <taxon>Fungi</taxon>
        <taxon>Dikarya</taxon>
        <taxon>Ascomycota</taxon>
        <taxon>Saccharomycotina</taxon>
        <taxon>Pichiomycetes</taxon>
        <taxon>Pichiales</taxon>
        <taxon>Pichiaceae</taxon>
        <taxon>Ambrosiozyma</taxon>
    </lineage>
</organism>
<gene>
    <name evidence="1" type="ORF">Amon02_000986100</name>
</gene>
<name>A0ACB5TUX9_AMBMO</name>
<evidence type="ECO:0000313" key="1">
    <source>
        <dbReference type="EMBL" id="GME95953.1"/>
    </source>
</evidence>
<proteinExistence type="predicted"/>
<accession>A0ACB5TUX9</accession>
<evidence type="ECO:0000313" key="2">
    <source>
        <dbReference type="Proteomes" id="UP001165064"/>
    </source>
</evidence>
<reference evidence="1" key="1">
    <citation type="submission" date="2023-04" db="EMBL/GenBank/DDBJ databases">
        <title>Ambrosiozyma monospora NBRC 10751.</title>
        <authorList>
            <person name="Ichikawa N."/>
            <person name="Sato H."/>
            <person name="Tonouchi N."/>
        </authorList>
    </citation>
    <scope>NUCLEOTIDE SEQUENCE</scope>
    <source>
        <strain evidence="1">NBRC 10751</strain>
    </source>
</reference>
<sequence>MTNPFEDSDGYTDYGDSGSPIRRPDQAYTPMGSPRRMSPGKASPSKAAMKYSPAVSFRRSDSSTNIFNNTLANNFIRAAGGDSEDTPRARFTNQESPLRAKFAAHSIAEASDNDDDDMASYSPTRHTSPFRLTSDDYPKSVTSGRSGNTGVFGSSLAPSDRLFSNSSFGGNPAADRNIDSNNPFQSIPTLAPTAGTRSSASSRQSSGTRTLSTQDTLNERDPPAQKIHSYASSVDSDSTAASEDDYDQQFSSSLDGHIMVI</sequence>
<protein>
    <submittedName>
        <fullName evidence="1">Unnamed protein product</fullName>
    </submittedName>
</protein>